<reference evidence="3" key="1">
    <citation type="journal article" date="2023" name="PhytoFront">
        <title>Draft Genome Resources of Seven Strains of Tilletia horrida, Causal Agent of Kernel Smut of Rice.</title>
        <authorList>
            <person name="Khanal S."/>
            <person name="Antony Babu S."/>
            <person name="Zhou X.G."/>
        </authorList>
    </citation>
    <scope>NUCLEOTIDE SEQUENCE</scope>
    <source>
        <strain evidence="3">TX3</strain>
    </source>
</reference>
<dbReference type="CDD" id="cd03426">
    <property type="entry name" value="NUDIX_CoAse_Nudt7"/>
    <property type="match status" value="1"/>
</dbReference>
<dbReference type="Proteomes" id="UP001176521">
    <property type="component" value="Unassembled WGS sequence"/>
</dbReference>
<feature type="compositionally biased region" description="Basic and acidic residues" evidence="1">
    <location>
        <begin position="333"/>
        <end position="342"/>
    </location>
</feature>
<feature type="region of interest" description="Disordered" evidence="1">
    <location>
        <begin position="333"/>
        <end position="417"/>
    </location>
</feature>
<proteinExistence type="predicted"/>
<dbReference type="GO" id="GO:0010945">
    <property type="term" value="F:coenzyme A diphosphatase activity"/>
    <property type="evidence" value="ECO:0007669"/>
    <property type="project" value="InterPro"/>
</dbReference>
<protein>
    <recommendedName>
        <fullName evidence="2">Nudix hydrolase domain-containing protein</fullName>
    </recommendedName>
</protein>
<dbReference type="InterPro" id="IPR000086">
    <property type="entry name" value="NUDIX_hydrolase_dom"/>
</dbReference>
<gene>
    <name evidence="3" type="ORF">OC842_001040</name>
</gene>
<evidence type="ECO:0000256" key="1">
    <source>
        <dbReference type="SAM" id="MobiDB-lite"/>
    </source>
</evidence>
<feature type="region of interest" description="Disordered" evidence="1">
    <location>
        <begin position="88"/>
        <end position="109"/>
    </location>
</feature>
<feature type="compositionally biased region" description="Polar residues" evidence="1">
    <location>
        <begin position="1"/>
        <end position="21"/>
    </location>
</feature>
<organism evidence="3 4">
    <name type="scientific">Tilletia horrida</name>
    <dbReference type="NCBI Taxonomy" id="155126"/>
    <lineage>
        <taxon>Eukaryota</taxon>
        <taxon>Fungi</taxon>
        <taxon>Dikarya</taxon>
        <taxon>Basidiomycota</taxon>
        <taxon>Ustilaginomycotina</taxon>
        <taxon>Exobasidiomycetes</taxon>
        <taxon>Tilletiales</taxon>
        <taxon>Tilletiaceae</taxon>
        <taxon>Tilletia</taxon>
    </lineage>
</organism>
<dbReference type="Pfam" id="PF00293">
    <property type="entry name" value="NUDIX"/>
    <property type="match status" value="1"/>
</dbReference>
<accession>A0AAN6GIE0</accession>
<feature type="compositionally biased region" description="Low complexity" evidence="1">
    <location>
        <begin position="395"/>
        <end position="406"/>
    </location>
</feature>
<dbReference type="PANTHER" id="PTHR12992">
    <property type="entry name" value="NUDIX HYDROLASE"/>
    <property type="match status" value="1"/>
</dbReference>
<evidence type="ECO:0000259" key="2">
    <source>
        <dbReference type="PROSITE" id="PS51462"/>
    </source>
</evidence>
<feature type="region of interest" description="Disordered" evidence="1">
    <location>
        <begin position="1"/>
        <end position="24"/>
    </location>
</feature>
<dbReference type="SUPFAM" id="SSF55811">
    <property type="entry name" value="Nudix"/>
    <property type="match status" value="1"/>
</dbReference>
<dbReference type="InterPro" id="IPR015797">
    <property type="entry name" value="NUDIX_hydrolase-like_dom_sf"/>
</dbReference>
<dbReference type="InterPro" id="IPR045121">
    <property type="entry name" value="CoAse"/>
</dbReference>
<dbReference type="Gene3D" id="3.90.79.10">
    <property type="entry name" value="Nucleoside Triphosphate Pyrophosphohydrolase"/>
    <property type="match status" value="1"/>
</dbReference>
<dbReference type="EMBL" id="JAPDMQ010000034">
    <property type="protein sequence ID" value="KAK0539219.1"/>
    <property type="molecule type" value="Genomic_DNA"/>
</dbReference>
<dbReference type="AlphaFoldDB" id="A0AAN6GIE0"/>
<sequence length="417" mass="44143">MTASSTPSKRSAGPSGSTPAQLRTPAPAAVWAHLHPSNAAAIQRLASAHSAPSEPFDTEITHKAQAAVAVFLYEQEYDAQDAPIDWFPSGSRPDLAPAREASSASAAAGSADGARRKVLHVLMTTRALHLRSHPGQASLPGGKRDATDQSIEHTALRESVEEVGMGGWEAVGKEVHWLYTAAPLLSKTCLLVHPVVFFLSNPARTLANLRASPSEVSALWSVPLSLFLASSTTQEGALYPRGYVLADPHKVDTHRPPQHALRTYSDVPWLLGTPYRLHRFRSHQQLIKGLTADILIGLATAAYGIPARFPLRAEGQMGWEEMVGVVLKRLREGQRGESRWGDGESGDAQGSTEAYETVVGVDVPDSASAEAEEGLPVEDGKEDGKPAAEVNPRELASSLAAGSAAAPDSNGQAHAGA</sequence>
<feature type="compositionally biased region" description="Low complexity" evidence="1">
    <location>
        <begin position="96"/>
        <end position="109"/>
    </location>
</feature>
<feature type="domain" description="Nudix hydrolase" evidence="2">
    <location>
        <begin position="97"/>
        <end position="244"/>
    </location>
</feature>
<dbReference type="GO" id="GO:0015938">
    <property type="term" value="P:coenzyme A catabolic process"/>
    <property type="evidence" value="ECO:0007669"/>
    <property type="project" value="TreeGrafter"/>
</dbReference>
<comment type="caution">
    <text evidence="3">The sequence shown here is derived from an EMBL/GenBank/DDBJ whole genome shotgun (WGS) entry which is preliminary data.</text>
</comment>
<name>A0AAN6GIE0_9BASI</name>
<keyword evidence="4" id="KW-1185">Reference proteome</keyword>
<dbReference type="PROSITE" id="PS51462">
    <property type="entry name" value="NUDIX"/>
    <property type="match status" value="1"/>
</dbReference>
<evidence type="ECO:0000313" key="4">
    <source>
        <dbReference type="Proteomes" id="UP001176521"/>
    </source>
</evidence>
<dbReference type="PANTHER" id="PTHR12992:SF45">
    <property type="entry name" value="NUDIX HYDROLASE DOMAIN-CONTAINING PROTEIN"/>
    <property type="match status" value="1"/>
</dbReference>
<evidence type="ECO:0000313" key="3">
    <source>
        <dbReference type="EMBL" id="KAK0539219.1"/>
    </source>
</evidence>